<dbReference type="Gene3D" id="3.40.390.10">
    <property type="entry name" value="Collagenase (Catalytic Domain)"/>
    <property type="match status" value="1"/>
</dbReference>
<feature type="domain" description="Peptidase metallopeptidase" evidence="8">
    <location>
        <begin position="159"/>
        <end position="314"/>
    </location>
</feature>
<feature type="chain" id="PRO_5047324495" description="Peptidase metallopeptidase domain-containing protein" evidence="7">
    <location>
        <begin position="27"/>
        <end position="314"/>
    </location>
</feature>
<evidence type="ECO:0000256" key="5">
    <source>
        <dbReference type="ARBA" id="ARBA00022833"/>
    </source>
</evidence>
<gene>
    <name evidence="9" type="ORF">DH2020_000967</name>
</gene>
<dbReference type="PANTHER" id="PTHR10201:SF213">
    <property type="entry name" value="METALLOENDOPROTEINASE 2-MMP-LIKE"/>
    <property type="match status" value="1"/>
</dbReference>
<evidence type="ECO:0000256" key="6">
    <source>
        <dbReference type="ARBA" id="ARBA00023049"/>
    </source>
</evidence>
<protein>
    <recommendedName>
        <fullName evidence="8">Peptidase metallopeptidase domain-containing protein</fullName>
    </recommendedName>
</protein>
<dbReference type="InterPro" id="IPR021190">
    <property type="entry name" value="Pept_M10A"/>
</dbReference>
<accession>A0ABR0XY30</accession>
<dbReference type="Pfam" id="PF00413">
    <property type="entry name" value="Peptidase_M10"/>
    <property type="match status" value="1"/>
</dbReference>
<evidence type="ECO:0000313" key="9">
    <source>
        <dbReference type="EMBL" id="KAK6164103.1"/>
    </source>
</evidence>
<keyword evidence="5" id="KW-0862">Zinc</keyword>
<keyword evidence="10" id="KW-1185">Reference proteome</keyword>
<dbReference type="Proteomes" id="UP001318860">
    <property type="component" value="Unassembled WGS sequence"/>
</dbReference>
<organism evidence="9 10">
    <name type="scientific">Rehmannia glutinosa</name>
    <name type="common">Chinese foxglove</name>
    <dbReference type="NCBI Taxonomy" id="99300"/>
    <lineage>
        <taxon>Eukaryota</taxon>
        <taxon>Viridiplantae</taxon>
        <taxon>Streptophyta</taxon>
        <taxon>Embryophyta</taxon>
        <taxon>Tracheophyta</taxon>
        <taxon>Spermatophyta</taxon>
        <taxon>Magnoliopsida</taxon>
        <taxon>eudicotyledons</taxon>
        <taxon>Gunneridae</taxon>
        <taxon>Pentapetalae</taxon>
        <taxon>asterids</taxon>
        <taxon>lamiids</taxon>
        <taxon>Lamiales</taxon>
        <taxon>Orobanchaceae</taxon>
        <taxon>Rehmannieae</taxon>
        <taxon>Rehmannia</taxon>
    </lineage>
</organism>
<dbReference type="EMBL" id="JABTTQ020000001">
    <property type="protein sequence ID" value="KAK6164103.1"/>
    <property type="molecule type" value="Genomic_DNA"/>
</dbReference>
<comment type="caution">
    <text evidence="9">The sequence shown here is derived from an EMBL/GenBank/DDBJ whole genome shotgun (WGS) entry which is preliminary data.</text>
</comment>
<dbReference type="InterPro" id="IPR033739">
    <property type="entry name" value="M10A_MMP"/>
</dbReference>
<dbReference type="SUPFAM" id="SSF55486">
    <property type="entry name" value="Metalloproteases ('zincins'), catalytic domain"/>
    <property type="match status" value="1"/>
</dbReference>
<dbReference type="Pfam" id="PF01471">
    <property type="entry name" value="PG_binding_1"/>
    <property type="match status" value="1"/>
</dbReference>
<dbReference type="SMART" id="SM00235">
    <property type="entry name" value="ZnMc"/>
    <property type="match status" value="1"/>
</dbReference>
<dbReference type="InterPro" id="IPR024079">
    <property type="entry name" value="MetalloPept_cat_dom_sf"/>
</dbReference>
<dbReference type="PRINTS" id="PR00138">
    <property type="entry name" value="MATRIXIN"/>
</dbReference>
<dbReference type="CDD" id="cd04278">
    <property type="entry name" value="ZnMc_MMP"/>
    <property type="match status" value="1"/>
</dbReference>
<name>A0ABR0XY30_REHGL</name>
<evidence type="ECO:0000256" key="7">
    <source>
        <dbReference type="SAM" id="SignalP"/>
    </source>
</evidence>
<evidence type="ECO:0000256" key="4">
    <source>
        <dbReference type="ARBA" id="ARBA00022801"/>
    </source>
</evidence>
<comment type="similarity">
    <text evidence="1">Belongs to the peptidase M10A family. Matrix metalloproteinases (MMPs) subfamily.</text>
</comment>
<dbReference type="InterPro" id="IPR002477">
    <property type="entry name" value="Peptidoglycan-bd-like"/>
</dbReference>
<keyword evidence="3" id="KW-0479">Metal-binding</keyword>
<keyword evidence="2" id="KW-0645">Protease</keyword>
<keyword evidence="6" id="KW-0482">Metalloprotease</keyword>
<dbReference type="SUPFAM" id="SSF47090">
    <property type="entry name" value="PGBD-like"/>
    <property type="match status" value="1"/>
</dbReference>
<feature type="signal peptide" evidence="7">
    <location>
        <begin position="1"/>
        <end position="26"/>
    </location>
</feature>
<evidence type="ECO:0000259" key="8">
    <source>
        <dbReference type="SMART" id="SM00235"/>
    </source>
</evidence>
<dbReference type="InterPro" id="IPR036365">
    <property type="entry name" value="PGBD-like_sf"/>
</dbReference>
<keyword evidence="4" id="KW-0378">Hydrolase</keyword>
<reference evidence="9 10" key="1">
    <citation type="journal article" date="2021" name="Comput. Struct. Biotechnol. J.">
        <title>De novo genome assembly of the potent medicinal plant Rehmannia glutinosa using nanopore technology.</title>
        <authorList>
            <person name="Ma L."/>
            <person name="Dong C."/>
            <person name="Song C."/>
            <person name="Wang X."/>
            <person name="Zheng X."/>
            <person name="Niu Y."/>
            <person name="Chen S."/>
            <person name="Feng W."/>
        </authorList>
    </citation>
    <scope>NUCLEOTIDE SEQUENCE [LARGE SCALE GENOMIC DNA]</scope>
    <source>
        <strain evidence="9">DH-2019</strain>
    </source>
</reference>
<sequence length="314" mass="35307">MEPKQQFNLLSFIFFIFLLNPFPVSPHEYSPHQRDTKNPSSPLDYLNNLIGTRKGNTAKGISQLKKYLSNLGYMNSTITNNITKPTHENDDYFDDNLEQAIRNYQKFFKLTINGILDANTVANMKQPRCGVPDYFTNHNKTQFHGLIPIIASHYAFFPGTPKWPPTKRKLTYSFPQDMRSDVKQAVLDASNLWASVSPFKFTYIPNYDQADIKISFQYRDHGDGLPFDGPGGILAHSFAPSDGRLHYDGDERWVDGVVPGAFDLQTLSLHELGHILGLAHTSDGGAIMFPSIGDGFRKGLGQDDINGIRALYPS</sequence>
<dbReference type="InterPro" id="IPR006026">
    <property type="entry name" value="Peptidase_Metallo"/>
</dbReference>
<proteinExistence type="inferred from homology"/>
<keyword evidence="7" id="KW-0732">Signal</keyword>
<evidence type="ECO:0000256" key="1">
    <source>
        <dbReference type="ARBA" id="ARBA00009614"/>
    </source>
</evidence>
<dbReference type="PANTHER" id="PTHR10201">
    <property type="entry name" value="MATRIX METALLOPROTEINASE"/>
    <property type="match status" value="1"/>
</dbReference>
<evidence type="ECO:0000256" key="3">
    <source>
        <dbReference type="ARBA" id="ARBA00022723"/>
    </source>
</evidence>
<dbReference type="InterPro" id="IPR001818">
    <property type="entry name" value="Pept_M10_metallopeptidase"/>
</dbReference>
<evidence type="ECO:0000313" key="10">
    <source>
        <dbReference type="Proteomes" id="UP001318860"/>
    </source>
</evidence>
<evidence type="ECO:0000256" key="2">
    <source>
        <dbReference type="ARBA" id="ARBA00022670"/>
    </source>
</evidence>